<dbReference type="AlphaFoldDB" id="A0A6P7H4C2"/>
<dbReference type="InterPro" id="IPR013783">
    <property type="entry name" value="Ig-like_fold"/>
</dbReference>
<name>A0A6P7H4C2_9TELE</name>
<dbReference type="SUPFAM" id="SSF48726">
    <property type="entry name" value="Immunoglobulin"/>
    <property type="match status" value="1"/>
</dbReference>
<dbReference type="PANTHER" id="PTHR46013:SF7">
    <property type="entry name" value="IG-LIKE DOMAIN-CONTAINING PROTEIN"/>
    <property type="match status" value="1"/>
</dbReference>
<dbReference type="SMART" id="SM00408">
    <property type="entry name" value="IGc2"/>
    <property type="match status" value="1"/>
</dbReference>
<dbReference type="RefSeq" id="XP_028249238.1">
    <property type="nucleotide sequence ID" value="XM_028393437.1"/>
</dbReference>
<dbReference type="InterPro" id="IPR003599">
    <property type="entry name" value="Ig_sub"/>
</dbReference>
<evidence type="ECO:0000256" key="1">
    <source>
        <dbReference type="SAM" id="MobiDB-lite"/>
    </source>
</evidence>
<dbReference type="InterPro" id="IPR036179">
    <property type="entry name" value="Ig-like_dom_sf"/>
</dbReference>
<keyword evidence="2" id="KW-0472">Membrane</keyword>
<dbReference type="SMART" id="SM00409">
    <property type="entry name" value="IG"/>
    <property type="match status" value="1"/>
</dbReference>
<proteinExistence type="predicted"/>
<gene>
    <name evidence="6" type="primary">LOC114426193</name>
</gene>
<dbReference type="GeneID" id="114426193"/>
<dbReference type="Proteomes" id="UP000515145">
    <property type="component" value="Chromosome 21"/>
</dbReference>
<feature type="signal peptide" evidence="3">
    <location>
        <begin position="1"/>
        <end position="25"/>
    </location>
</feature>
<accession>A0A6P7H4C2</accession>
<reference evidence="6" key="1">
    <citation type="submission" date="2025-08" db="UniProtKB">
        <authorList>
            <consortium name="RefSeq"/>
        </authorList>
    </citation>
    <scope>IDENTIFICATION</scope>
</reference>
<keyword evidence="3" id="KW-0732">Signal</keyword>
<evidence type="ECO:0000256" key="2">
    <source>
        <dbReference type="SAM" id="Phobius"/>
    </source>
</evidence>
<protein>
    <submittedName>
        <fullName evidence="6">Uncharacterized protein LOC114426193</fullName>
    </submittedName>
</protein>
<dbReference type="Gene3D" id="2.60.40.10">
    <property type="entry name" value="Immunoglobulins"/>
    <property type="match status" value="1"/>
</dbReference>
<evidence type="ECO:0000256" key="3">
    <source>
        <dbReference type="SAM" id="SignalP"/>
    </source>
</evidence>
<dbReference type="OrthoDB" id="8915654at2759"/>
<dbReference type="PANTHER" id="PTHR46013">
    <property type="entry name" value="VASCULAR CELL ADHESION MOLECULE 1"/>
    <property type="match status" value="1"/>
</dbReference>
<keyword evidence="2" id="KW-0812">Transmembrane</keyword>
<evidence type="ECO:0000313" key="5">
    <source>
        <dbReference type="Proteomes" id="UP000515145"/>
    </source>
</evidence>
<feature type="transmembrane region" description="Helical" evidence="2">
    <location>
        <begin position="133"/>
        <end position="159"/>
    </location>
</feature>
<feature type="region of interest" description="Disordered" evidence="1">
    <location>
        <begin position="192"/>
        <end position="211"/>
    </location>
</feature>
<feature type="chain" id="PRO_5028219513" evidence="3">
    <location>
        <begin position="26"/>
        <end position="211"/>
    </location>
</feature>
<dbReference type="InterPro" id="IPR003598">
    <property type="entry name" value="Ig_sub2"/>
</dbReference>
<organism evidence="5 6">
    <name type="scientific">Parambassis ranga</name>
    <name type="common">Indian glassy fish</name>
    <dbReference type="NCBI Taxonomy" id="210632"/>
    <lineage>
        <taxon>Eukaryota</taxon>
        <taxon>Metazoa</taxon>
        <taxon>Chordata</taxon>
        <taxon>Craniata</taxon>
        <taxon>Vertebrata</taxon>
        <taxon>Euteleostomi</taxon>
        <taxon>Actinopterygii</taxon>
        <taxon>Neopterygii</taxon>
        <taxon>Teleostei</taxon>
        <taxon>Neoteleostei</taxon>
        <taxon>Acanthomorphata</taxon>
        <taxon>Ovalentaria</taxon>
        <taxon>Ambassidae</taxon>
        <taxon>Parambassis</taxon>
    </lineage>
</organism>
<dbReference type="Pfam" id="PF13927">
    <property type="entry name" value="Ig_3"/>
    <property type="match status" value="1"/>
</dbReference>
<dbReference type="PROSITE" id="PS50835">
    <property type="entry name" value="IG_LIKE"/>
    <property type="match status" value="1"/>
</dbReference>
<feature type="domain" description="Ig-like" evidence="4">
    <location>
        <begin position="28"/>
        <end position="125"/>
    </location>
</feature>
<dbReference type="InterPro" id="IPR007110">
    <property type="entry name" value="Ig-like_dom"/>
</dbReference>
<dbReference type="InParanoid" id="A0A6P7H4C2"/>
<evidence type="ECO:0000259" key="4">
    <source>
        <dbReference type="PROSITE" id="PS50835"/>
    </source>
</evidence>
<keyword evidence="2" id="KW-1133">Transmembrane helix</keyword>
<sequence length="211" mass="23973">MVIMFSKNQASLFFIQLSVWCHVFAGIPLNEHMTKVVFRGESVTLTCNKSMEHVTLIKWTRGRSLFVQFRPPSETPSIFSSHRLKIEVDFPSTLSITNVQPEDAGIYSCEVSDQHGSHNTTWNLTLRTLKRAAYWYVVYLLPPAGGLILCAVISAVCFCRTCWIRTPTIKDFYRSRTTTCVQYQVCLLEDPQAGPPQPHSSTVYRTKSDLS</sequence>
<evidence type="ECO:0000313" key="6">
    <source>
        <dbReference type="RefSeq" id="XP_028249238.1"/>
    </source>
</evidence>
<keyword evidence="5" id="KW-1185">Reference proteome</keyword>